<gene>
    <name evidence="3" type="ORF">ZEAMMB73_Zm00001d023391</name>
</gene>
<keyword evidence="2" id="KW-0862">Zinc</keyword>
<protein>
    <submittedName>
        <fullName evidence="3">DDT domain-containing protein PTM</fullName>
    </submittedName>
</protein>
<dbReference type="PANTHER" id="PTHR46508:SF1">
    <property type="entry name" value="PHD FINGER FAMILY PROTEIN"/>
    <property type="match status" value="1"/>
</dbReference>
<evidence type="ECO:0000313" key="3">
    <source>
        <dbReference type="EMBL" id="AQK39260.1"/>
    </source>
</evidence>
<dbReference type="EMBL" id="CM000786">
    <property type="protein sequence ID" value="AQK39260.1"/>
    <property type="molecule type" value="Genomic_DNA"/>
</dbReference>
<name>A0A1D6IT60_MAIZE</name>
<dbReference type="GO" id="GO:0008270">
    <property type="term" value="F:zinc ion binding"/>
    <property type="evidence" value="ECO:0007669"/>
    <property type="project" value="UniProtKB-KW"/>
</dbReference>
<dbReference type="InterPro" id="IPR011011">
    <property type="entry name" value="Znf_FYVE_PHD"/>
</dbReference>
<reference evidence="3" key="1">
    <citation type="submission" date="2015-12" db="EMBL/GenBank/DDBJ databases">
        <title>Update maize B73 reference genome by single molecule sequencing technologies.</title>
        <authorList>
            <consortium name="Maize Genome Sequencing Project"/>
            <person name="Ware D."/>
        </authorList>
    </citation>
    <scope>NUCLEOTIDE SEQUENCE</scope>
    <source>
        <tissue evidence="3">Seedling</tissue>
    </source>
</reference>
<dbReference type="PANTHER" id="PTHR46508">
    <property type="entry name" value="PHD FINGER FAMILY PROTEIN"/>
    <property type="match status" value="1"/>
</dbReference>
<keyword evidence="1" id="KW-0863">Zinc-finger</keyword>
<keyword evidence="1" id="KW-0479">Metal-binding</keyword>
<sequence>MLREFELHAGDNSLPTPGISDSNCFTNLYPRRVKAYAGDVFSYLFHKGEVYPCTSCKKDVIYRDIVKCNTCQGNCHKECTSSSVVSKGSSATSSLICKLCLQKRNLMLTSYNTNVLSVTCTYTGSAHRGIKVKNLLTAAIGAVVVAGSGDD</sequence>
<accession>A0A1D6IT60</accession>
<dbReference type="SUPFAM" id="SSF57903">
    <property type="entry name" value="FYVE/PHD zinc finger"/>
    <property type="match status" value="1"/>
</dbReference>
<dbReference type="AlphaFoldDB" id="A0A1D6IT60"/>
<dbReference type="Gene3D" id="3.30.60.20">
    <property type="match status" value="1"/>
</dbReference>
<evidence type="ECO:0000256" key="2">
    <source>
        <dbReference type="ARBA" id="ARBA00022833"/>
    </source>
</evidence>
<proteinExistence type="predicted"/>
<evidence type="ECO:0000256" key="1">
    <source>
        <dbReference type="ARBA" id="ARBA00022771"/>
    </source>
</evidence>
<organism evidence="3">
    <name type="scientific">Zea mays</name>
    <name type="common">Maize</name>
    <dbReference type="NCBI Taxonomy" id="4577"/>
    <lineage>
        <taxon>Eukaryota</taxon>
        <taxon>Viridiplantae</taxon>
        <taxon>Streptophyta</taxon>
        <taxon>Embryophyta</taxon>
        <taxon>Tracheophyta</taxon>
        <taxon>Spermatophyta</taxon>
        <taxon>Magnoliopsida</taxon>
        <taxon>Liliopsida</taxon>
        <taxon>Poales</taxon>
        <taxon>Poaceae</taxon>
        <taxon>PACMAD clade</taxon>
        <taxon>Panicoideae</taxon>
        <taxon>Andropogonodae</taxon>
        <taxon>Andropogoneae</taxon>
        <taxon>Tripsacinae</taxon>
        <taxon>Zea</taxon>
    </lineage>
</organism>